<evidence type="ECO:0000256" key="8">
    <source>
        <dbReference type="SAM" id="Phobius"/>
    </source>
</evidence>
<dbReference type="EMBL" id="CAEZUV010000059">
    <property type="protein sequence ID" value="CAB4612933.1"/>
    <property type="molecule type" value="Genomic_DNA"/>
</dbReference>
<proteinExistence type="inferred from homology"/>
<feature type="domain" description="EamA" evidence="9">
    <location>
        <begin position="155"/>
        <end position="282"/>
    </location>
</feature>
<protein>
    <submittedName>
        <fullName evidence="12">Unannotated protein</fullName>
    </submittedName>
</protein>
<evidence type="ECO:0000256" key="1">
    <source>
        <dbReference type="ARBA" id="ARBA00004651"/>
    </source>
</evidence>
<evidence type="ECO:0000259" key="9">
    <source>
        <dbReference type="Pfam" id="PF00892"/>
    </source>
</evidence>
<dbReference type="NCBIfam" id="TIGR00688">
    <property type="entry name" value="rarD"/>
    <property type="match status" value="1"/>
</dbReference>
<evidence type="ECO:0000313" key="11">
    <source>
        <dbReference type="EMBL" id="CAB4724969.1"/>
    </source>
</evidence>
<evidence type="ECO:0000256" key="3">
    <source>
        <dbReference type="ARBA" id="ARBA00022448"/>
    </source>
</evidence>
<evidence type="ECO:0000256" key="6">
    <source>
        <dbReference type="ARBA" id="ARBA00022989"/>
    </source>
</evidence>
<dbReference type="InterPro" id="IPR000620">
    <property type="entry name" value="EamA_dom"/>
</dbReference>
<dbReference type="EMBL" id="CAFABJ010000022">
    <property type="protein sequence ID" value="CAB4823215.1"/>
    <property type="molecule type" value="Genomic_DNA"/>
</dbReference>
<feature type="transmembrane region" description="Helical" evidence="8">
    <location>
        <begin position="153"/>
        <end position="169"/>
    </location>
</feature>
<dbReference type="EMBL" id="CAFBOY010000094">
    <property type="protein sequence ID" value="CAB5000827.1"/>
    <property type="molecule type" value="Genomic_DNA"/>
</dbReference>
<dbReference type="AlphaFoldDB" id="A0A6J6ZQW7"/>
<feature type="transmembrane region" description="Helical" evidence="8">
    <location>
        <begin position="269"/>
        <end position="289"/>
    </location>
</feature>
<dbReference type="SUPFAM" id="SSF103481">
    <property type="entry name" value="Multidrug resistance efflux transporter EmrE"/>
    <property type="match status" value="2"/>
</dbReference>
<keyword evidence="4" id="KW-1003">Cell membrane</keyword>
<evidence type="ECO:0000313" key="13">
    <source>
        <dbReference type="EMBL" id="CAB5000827.1"/>
    </source>
</evidence>
<dbReference type="PANTHER" id="PTHR22911:SF137">
    <property type="entry name" value="SOLUTE CARRIER FAMILY 35 MEMBER G2-RELATED"/>
    <property type="match status" value="1"/>
</dbReference>
<feature type="transmembrane region" description="Helical" evidence="8">
    <location>
        <begin position="106"/>
        <end position="123"/>
    </location>
</feature>
<evidence type="ECO:0000313" key="12">
    <source>
        <dbReference type="EMBL" id="CAB4823215.1"/>
    </source>
</evidence>
<keyword evidence="6 8" id="KW-1133">Transmembrane helix</keyword>
<dbReference type="PANTHER" id="PTHR22911">
    <property type="entry name" value="ACYL-MALONYL CONDENSING ENZYME-RELATED"/>
    <property type="match status" value="1"/>
</dbReference>
<feature type="transmembrane region" description="Helical" evidence="8">
    <location>
        <begin position="130"/>
        <end position="147"/>
    </location>
</feature>
<organism evidence="12">
    <name type="scientific">freshwater metagenome</name>
    <dbReference type="NCBI Taxonomy" id="449393"/>
    <lineage>
        <taxon>unclassified sequences</taxon>
        <taxon>metagenomes</taxon>
        <taxon>ecological metagenomes</taxon>
    </lineage>
</organism>
<sequence length="303" mass="33387">MVKNRSEYSLGLLFGVSAYILWGLFPLYWPLLEPANPWEIVAHRAVWTLVFCAIVLAISKQIHSTIAILKSPKKVIGLLATTILISINWITYIWATNNGHVVEAALGYYINPLIIISFGVILLREKMRPLQWLAVGIAAIGVGILTYDYGRLPWVAISLALSWGTYGLVKKKLDLGALDGLAIETLISLIPYGFYLLYLGHNGTGQFGHKPLLTILLISAGAITAIPLLLFNGSTTRLPYSTIGLLQYITPTIQFSIGVWLRHEDMPTARWIGFIVIWFALAALGTDLVRSSRAVDNSVAQGK</sequence>
<dbReference type="GO" id="GO:0005886">
    <property type="term" value="C:plasma membrane"/>
    <property type="evidence" value="ECO:0007669"/>
    <property type="project" value="UniProtKB-SubCell"/>
</dbReference>
<dbReference type="InterPro" id="IPR037185">
    <property type="entry name" value="EmrE-like"/>
</dbReference>
<name>A0A6J6ZQW7_9ZZZZ</name>
<evidence type="ECO:0000313" key="10">
    <source>
        <dbReference type="EMBL" id="CAB4612933.1"/>
    </source>
</evidence>
<dbReference type="Pfam" id="PF00892">
    <property type="entry name" value="EamA"/>
    <property type="match status" value="2"/>
</dbReference>
<keyword evidence="5 8" id="KW-0812">Transmembrane</keyword>
<feature type="transmembrane region" description="Helical" evidence="8">
    <location>
        <begin position="243"/>
        <end position="263"/>
    </location>
</feature>
<evidence type="ECO:0000256" key="4">
    <source>
        <dbReference type="ARBA" id="ARBA00022475"/>
    </source>
</evidence>
<dbReference type="EMBL" id="CAEZYP010000026">
    <property type="protein sequence ID" value="CAB4724969.1"/>
    <property type="molecule type" value="Genomic_DNA"/>
</dbReference>
<evidence type="ECO:0000256" key="2">
    <source>
        <dbReference type="ARBA" id="ARBA00007362"/>
    </source>
</evidence>
<gene>
    <name evidence="10" type="ORF">UFOPK1856_00529</name>
    <name evidence="11" type="ORF">UFOPK2735_00296</name>
    <name evidence="12" type="ORF">UFOPK3217_00285</name>
    <name evidence="13" type="ORF">UFOPK4022_00726</name>
</gene>
<keyword evidence="3" id="KW-0813">Transport</keyword>
<feature type="transmembrane region" description="Helical" evidence="8">
    <location>
        <begin position="181"/>
        <end position="200"/>
    </location>
</feature>
<comment type="similarity">
    <text evidence="2">Belongs to the EamA transporter family.</text>
</comment>
<comment type="subcellular location">
    <subcellularLocation>
        <location evidence="1">Cell membrane</location>
        <topology evidence="1">Multi-pass membrane protein</topology>
    </subcellularLocation>
</comment>
<feature type="transmembrane region" description="Helical" evidence="8">
    <location>
        <begin position="75"/>
        <end position="94"/>
    </location>
</feature>
<keyword evidence="7 8" id="KW-0472">Membrane</keyword>
<evidence type="ECO:0000256" key="5">
    <source>
        <dbReference type="ARBA" id="ARBA00022692"/>
    </source>
</evidence>
<reference evidence="12" key="1">
    <citation type="submission" date="2020-05" db="EMBL/GenBank/DDBJ databases">
        <authorList>
            <person name="Chiriac C."/>
            <person name="Salcher M."/>
            <person name="Ghai R."/>
            <person name="Kavagutti S V."/>
        </authorList>
    </citation>
    <scope>NUCLEOTIDE SEQUENCE</scope>
</reference>
<dbReference type="InterPro" id="IPR004626">
    <property type="entry name" value="RarD"/>
</dbReference>
<feature type="transmembrane region" description="Helical" evidence="8">
    <location>
        <begin position="212"/>
        <end position="231"/>
    </location>
</feature>
<evidence type="ECO:0000256" key="7">
    <source>
        <dbReference type="ARBA" id="ARBA00023136"/>
    </source>
</evidence>
<feature type="transmembrane region" description="Helical" evidence="8">
    <location>
        <begin position="12"/>
        <end position="29"/>
    </location>
</feature>
<feature type="transmembrane region" description="Helical" evidence="8">
    <location>
        <begin position="41"/>
        <end position="63"/>
    </location>
</feature>
<accession>A0A6J6ZQW7</accession>
<feature type="domain" description="EamA" evidence="9">
    <location>
        <begin position="10"/>
        <end position="146"/>
    </location>
</feature>